<evidence type="ECO:0000256" key="1">
    <source>
        <dbReference type="SAM" id="MobiDB-lite"/>
    </source>
</evidence>
<evidence type="ECO:0000313" key="2">
    <source>
        <dbReference type="EMBL" id="PJE80842.1"/>
    </source>
</evidence>
<gene>
    <name evidence="2" type="ORF">CI610_00185</name>
</gene>
<organism evidence="2">
    <name type="scientific">invertebrate metagenome</name>
    <dbReference type="NCBI Taxonomy" id="1711999"/>
    <lineage>
        <taxon>unclassified sequences</taxon>
        <taxon>metagenomes</taxon>
        <taxon>organismal metagenomes</taxon>
    </lineage>
</organism>
<feature type="region of interest" description="Disordered" evidence="1">
    <location>
        <begin position="382"/>
        <end position="409"/>
    </location>
</feature>
<protein>
    <submittedName>
        <fullName evidence="2">Uncharacterized protein</fullName>
    </submittedName>
</protein>
<accession>A0A2H9TC68</accession>
<proteinExistence type="predicted"/>
<dbReference type="AlphaFoldDB" id="A0A2H9TC68"/>
<feature type="region of interest" description="Disordered" evidence="1">
    <location>
        <begin position="333"/>
        <end position="352"/>
    </location>
</feature>
<dbReference type="EMBL" id="NSIT01000004">
    <property type="protein sequence ID" value="PJE80842.1"/>
    <property type="molecule type" value="Genomic_DNA"/>
</dbReference>
<comment type="caution">
    <text evidence="2">The sequence shown here is derived from an EMBL/GenBank/DDBJ whole genome shotgun (WGS) entry which is preliminary data.</text>
</comment>
<sequence length="409" mass="45910">MDSTKCVFNRFLMSWLLLFIGFFSGTTKAAIHELLCFYRLVPVIYTTNDVYIIELSLDSSKQSPEELRNSIETIKEKTNGYSFVLRPMDGELDRKLQDMQEETPCLSFITTKDLDTLSSFEAACLKLVRRYEVLLPPLLHSVFSGDIDHIEHEQMRAVDALSVQDILGRNAEALLYLLARDEDGERRIKNILAESTENEERDDVCSDSPLPVLRSGNVLQLSGFSKMRLNTKRYLFSFIALQDNEELQFNDKGDIPLSLESMNDIHYRLVVKYEEYSFSGGSTSITPLEHDFLRRTSESGFLSPASFGRGSPGSWGTHSPAFKKFRLGSPLGSNISANANKEPKSIQDMSSQDIKGKKIPIKVVTASASKEYPEGSFFTPLGCSSESKSSRPVKKATCRLKQLSSPDAI</sequence>
<name>A0A2H9TC68_9ZZZZ</name>
<reference evidence="2" key="1">
    <citation type="journal article" date="2017" name="Appl. Environ. Microbiol.">
        <title>Molecular characterization of an Endozoicomonas-like organism causing infection in king scallop Pecten maximus L.</title>
        <authorList>
            <person name="Cano I."/>
            <person name="van Aerle R."/>
            <person name="Ross S."/>
            <person name="Verner-Jeffreys D.W."/>
            <person name="Paley R.K."/>
            <person name="Rimmer G."/>
            <person name="Ryder D."/>
            <person name="Hooper P."/>
            <person name="Stone D."/>
            <person name="Feist S.W."/>
        </authorList>
    </citation>
    <scope>NUCLEOTIDE SEQUENCE</scope>
</reference>